<protein>
    <submittedName>
        <fullName evidence="2">Uncharacterized protein</fullName>
    </submittedName>
</protein>
<evidence type="ECO:0000256" key="1">
    <source>
        <dbReference type="SAM" id="MobiDB-lite"/>
    </source>
</evidence>
<name>A0A4Z2E494_9TELE</name>
<proteinExistence type="predicted"/>
<evidence type="ECO:0000313" key="3">
    <source>
        <dbReference type="Proteomes" id="UP000314294"/>
    </source>
</evidence>
<accession>A0A4Z2E494</accession>
<sequence length="91" mass="9900">MQGGLEGLASPRQRGPPRAAEATCSFTERRQLETRTSTPVFLEIGAHSALFIAALCEWNTVNLSEAGRPEHGSVIEANSICVNVCDWSRRS</sequence>
<organism evidence="2 3">
    <name type="scientific">Liparis tanakae</name>
    <name type="common">Tanaka's snailfish</name>
    <dbReference type="NCBI Taxonomy" id="230148"/>
    <lineage>
        <taxon>Eukaryota</taxon>
        <taxon>Metazoa</taxon>
        <taxon>Chordata</taxon>
        <taxon>Craniata</taxon>
        <taxon>Vertebrata</taxon>
        <taxon>Euteleostomi</taxon>
        <taxon>Actinopterygii</taxon>
        <taxon>Neopterygii</taxon>
        <taxon>Teleostei</taxon>
        <taxon>Neoteleostei</taxon>
        <taxon>Acanthomorphata</taxon>
        <taxon>Eupercaria</taxon>
        <taxon>Perciformes</taxon>
        <taxon>Cottioidei</taxon>
        <taxon>Cottales</taxon>
        <taxon>Liparidae</taxon>
        <taxon>Liparis</taxon>
    </lineage>
</organism>
<feature type="region of interest" description="Disordered" evidence="1">
    <location>
        <begin position="1"/>
        <end position="24"/>
    </location>
</feature>
<reference evidence="2 3" key="1">
    <citation type="submission" date="2019-03" db="EMBL/GenBank/DDBJ databases">
        <title>First draft genome of Liparis tanakae, snailfish: a comprehensive survey of snailfish specific genes.</title>
        <authorList>
            <person name="Kim W."/>
            <person name="Song I."/>
            <person name="Jeong J.-H."/>
            <person name="Kim D."/>
            <person name="Kim S."/>
            <person name="Ryu S."/>
            <person name="Song J.Y."/>
            <person name="Lee S.K."/>
        </authorList>
    </citation>
    <scope>NUCLEOTIDE SEQUENCE [LARGE SCALE GENOMIC DNA]</scope>
    <source>
        <tissue evidence="2">Muscle</tissue>
    </source>
</reference>
<keyword evidence="3" id="KW-1185">Reference proteome</keyword>
<comment type="caution">
    <text evidence="2">The sequence shown here is derived from an EMBL/GenBank/DDBJ whole genome shotgun (WGS) entry which is preliminary data.</text>
</comment>
<dbReference type="Proteomes" id="UP000314294">
    <property type="component" value="Unassembled WGS sequence"/>
</dbReference>
<evidence type="ECO:0000313" key="2">
    <source>
        <dbReference type="EMBL" id="TNN23579.1"/>
    </source>
</evidence>
<gene>
    <name evidence="2" type="ORF">EYF80_066300</name>
</gene>
<dbReference type="AlphaFoldDB" id="A0A4Z2E494"/>
<dbReference type="EMBL" id="SRLO01018004">
    <property type="protein sequence ID" value="TNN23579.1"/>
    <property type="molecule type" value="Genomic_DNA"/>
</dbReference>